<keyword evidence="4" id="KW-1003">Cell membrane</keyword>
<feature type="transmembrane region" description="Helical" evidence="8">
    <location>
        <begin position="188"/>
        <end position="208"/>
    </location>
</feature>
<keyword evidence="6 8" id="KW-1133">Transmembrane helix</keyword>
<comment type="similarity">
    <text evidence="2">Belongs to the binding-protein-dependent transport system permease family. FecCD subfamily.</text>
</comment>
<dbReference type="InterPro" id="IPR037294">
    <property type="entry name" value="ABC_BtuC-like"/>
</dbReference>
<dbReference type="SUPFAM" id="SSF81345">
    <property type="entry name" value="ABC transporter involved in vitamin B12 uptake, BtuC"/>
    <property type="match status" value="1"/>
</dbReference>
<feature type="transmembrane region" description="Helical" evidence="8">
    <location>
        <begin position="303"/>
        <end position="324"/>
    </location>
</feature>
<gene>
    <name evidence="9" type="ORF">D3H35_05095</name>
</gene>
<comment type="subcellular location">
    <subcellularLocation>
        <location evidence="1">Cell membrane</location>
        <topology evidence="1">Multi-pass membrane protein</topology>
    </subcellularLocation>
</comment>
<dbReference type="GO" id="GO:0005886">
    <property type="term" value="C:plasma membrane"/>
    <property type="evidence" value="ECO:0007669"/>
    <property type="project" value="UniProtKB-SubCell"/>
</dbReference>
<feature type="transmembrane region" description="Helical" evidence="8">
    <location>
        <begin position="88"/>
        <end position="106"/>
    </location>
</feature>
<evidence type="ECO:0000256" key="4">
    <source>
        <dbReference type="ARBA" id="ARBA00022475"/>
    </source>
</evidence>
<evidence type="ECO:0000256" key="1">
    <source>
        <dbReference type="ARBA" id="ARBA00004651"/>
    </source>
</evidence>
<dbReference type="PANTHER" id="PTHR30472:SF24">
    <property type="entry name" value="FERRIC ENTEROBACTIN TRANSPORT SYSTEM PERMEASE PROTEIN FEPG"/>
    <property type="match status" value="1"/>
</dbReference>
<dbReference type="OrthoDB" id="9811721at2"/>
<organism evidence="9 10">
    <name type="scientific">Cohnella faecalis</name>
    <dbReference type="NCBI Taxonomy" id="2315694"/>
    <lineage>
        <taxon>Bacteria</taxon>
        <taxon>Bacillati</taxon>
        <taxon>Bacillota</taxon>
        <taxon>Bacilli</taxon>
        <taxon>Bacillales</taxon>
        <taxon>Paenibacillaceae</taxon>
        <taxon>Cohnella</taxon>
    </lineage>
</organism>
<evidence type="ECO:0000256" key="7">
    <source>
        <dbReference type="ARBA" id="ARBA00023136"/>
    </source>
</evidence>
<keyword evidence="5 8" id="KW-0812">Transmembrane</keyword>
<reference evidence="9 10" key="1">
    <citation type="submission" date="2018-09" db="EMBL/GenBank/DDBJ databases">
        <title>Cohnella cavernae sp. nov., isolated from a karst cave.</title>
        <authorList>
            <person name="Zhu H."/>
        </authorList>
    </citation>
    <scope>NUCLEOTIDE SEQUENCE [LARGE SCALE GENOMIC DNA]</scope>
    <source>
        <strain evidence="9 10">K2E09-144</strain>
    </source>
</reference>
<dbReference type="CDD" id="cd06550">
    <property type="entry name" value="TM_ABC_iron-siderophores_like"/>
    <property type="match status" value="1"/>
</dbReference>
<name>A0A398D0Z7_9BACL</name>
<feature type="transmembrane region" description="Helical" evidence="8">
    <location>
        <begin position="146"/>
        <end position="168"/>
    </location>
</feature>
<dbReference type="InterPro" id="IPR000522">
    <property type="entry name" value="ABC_transptr_permease_BtuC"/>
</dbReference>
<keyword evidence="10" id="KW-1185">Reference proteome</keyword>
<keyword evidence="3" id="KW-0813">Transport</keyword>
<evidence type="ECO:0000256" key="8">
    <source>
        <dbReference type="SAM" id="Phobius"/>
    </source>
</evidence>
<feature type="transmembrane region" description="Helical" evidence="8">
    <location>
        <begin position="277"/>
        <end position="296"/>
    </location>
</feature>
<dbReference type="PANTHER" id="PTHR30472">
    <property type="entry name" value="FERRIC ENTEROBACTIN TRANSPORT SYSTEM PERMEASE PROTEIN"/>
    <property type="match status" value="1"/>
</dbReference>
<dbReference type="Gene3D" id="1.10.3470.10">
    <property type="entry name" value="ABC transporter involved in vitamin B12 uptake, BtuC"/>
    <property type="match status" value="1"/>
</dbReference>
<accession>A0A398D0Z7</accession>
<evidence type="ECO:0000256" key="6">
    <source>
        <dbReference type="ARBA" id="ARBA00022989"/>
    </source>
</evidence>
<evidence type="ECO:0000313" key="10">
    <source>
        <dbReference type="Proteomes" id="UP000266340"/>
    </source>
</evidence>
<keyword evidence="7 8" id="KW-0472">Membrane</keyword>
<feature type="transmembrane region" description="Helical" evidence="8">
    <location>
        <begin position="237"/>
        <end position="262"/>
    </location>
</feature>
<evidence type="ECO:0000256" key="5">
    <source>
        <dbReference type="ARBA" id="ARBA00022692"/>
    </source>
</evidence>
<feature type="transmembrane region" description="Helical" evidence="8">
    <location>
        <begin position="112"/>
        <end position="134"/>
    </location>
</feature>
<dbReference type="EMBL" id="QXJM01000023">
    <property type="protein sequence ID" value="RIE04844.1"/>
    <property type="molecule type" value="Genomic_DNA"/>
</dbReference>
<dbReference type="Proteomes" id="UP000266340">
    <property type="component" value="Unassembled WGS sequence"/>
</dbReference>
<dbReference type="GO" id="GO:0022857">
    <property type="term" value="F:transmembrane transporter activity"/>
    <property type="evidence" value="ECO:0007669"/>
    <property type="project" value="InterPro"/>
</dbReference>
<evidence type="ECO:0000256" key="3">
    <source>
        <dbReference type="ARBA" id="ARBA00022448"/>
    </source>
</evidence>
<evidence type="ECO:0000256" key="2">
    <source>
        <dbReference type="ARBA" id="ARBA00007935"/>
    </source>
</evidence>
<comment type="caution">
    <text evidence="9">The sequence shown here is derived from an EMBL/GenBank/DDBJ whole genome shotgun (WGS) entry which is preliminary data.</text>
</comment>
<evidence type="ECO:0000313" key="9">
    <source>
        <dbReference type="EMBL" id="RIE04844.1"/>
    </source>
</evidence>
<proteinExistence type="inferred from homology"/>
<sequence>MTTTIRWCLLLGGMLALAIMASLTFGDAFVSPIRAMEAVIGKGTIEEGLLVRTLRLPRTVVALLVGASLAAAGTLLQGAFRNPLAAPDLIGVTGGASVAAVAFVVLRPATLSIAWLPAVTMAGAAVVSALVLALARKGGTLSPTRLILVGIGVGAFMSAMTTMLVVFSPMHTATEAYIWLTGTVYGSSWKHVSTLLPWTVVFLSLAIMNGRRLNALMLGDELATGIGNAVERSRLSVVALSVALAGSAVSMGGVIGFVGLLAPHVARKLVGPLSSRAIPVSALLGGIIVVTADLAARTLFLPLDIPVGVFTSGVGAPFFIYLLFRTRNIR</sequence>
<dbReference type="RefSeq" id="WP_119148044.1">
    <property type="nucleotide sequence ID" value="NZ_JBHSOV010000005.1"/>
</dbReference>
<dbReference type="Pfam" id="PF01032">
    <property type="entry name" value="FecCD"/>
    <property type="match status" value="1"/>
</dbReference>
<protein>
    <submittedName>
        <fullName evidence="9">Iron ABC transporter permease</fullName>
    </submittedName>
</protein>
<dbReference type="FunFam" id="1.10.3470.10:FF:000001">
    <property type="entry name" value="Vitamin B12 ABC transporter permease BtuC"/>
    <property type="match status" value="1"/>
</dbReference>
<dbReference type="GO" id="GO:0033214">
    <property type="term" value="P:siderophore-iron import into cell"/>
    <property type="evidence" value="ECO:0007669"/>
    <property type="project" value="TreeGrafter"/>
</dbReference>
<dbReference type="AlphaFoldDB" id="A0A398D0Z7"/>